<evidence type="ECO:0000256" key="4">
    <source>
        <dbReference type="SAM" id="MobiDB-lite"/>
    </source>
</evidence>
<evidence type="ECO:0000256" key="3">
    <source>
        <dbReference type="ARBA" id="ARBA00023295"/>
    </source>
</evidence>
<comment type="caution">
    <text evidence="6">The sequence shown here is derived from an EMBL/GenBank/DDBJ whole genome shotgun (WGS) entry which is preliminary data.</text>
</comment>
<evidence type="ECO:0000313" key="6">
    <source>
        <dbReference type="EMBL" id="MEE6257901.1"/>
    </source>
</evidence>
<dbReference type="InterPro" id="IPR004888">
    <property type="entry name" value="Glycoside_hydrolase_63"/>
</dbReference>
<evidence type="ECO:0000256" key="2">
    <source>
        <dbReference type="ARBA" id="ARBA00022801"/>
    </source>
</evidence>
<dbReference type="InterPro" id="IPR008928">
    <property type="entry name" value="6-hairpin_glycosidase_sf"/>
</dbReference>
<feature type="domain" description="Mannosylglycerate hydrolase MGH1-like glycoside hydrolase" evidence="5">
    <location>
        <begin position="54"/>
        <end position="456"/>
    </location>
</feature>
<organism evidence="6 7">
    <name type="scientific">Plantactinospora sonchi</name>
    <dbReference type="NCBI Taxonomy" id="1544735"/>
    <lineage>
        <taxon>Bacteria</taxon>
        <taxon>Bacillati</taxon>
        <taxon>Actinomycetota</taxon>
        <taxon>Actinomycetes</taxon>
        <taxon>Micromonosporales</taxon>
        <taxon>Micromonosporaceae</taxon>
        <taxon>Plantactinospora</taxon>
    </lineage>
</organism>
<dbReference type="Proteomes" id="UP001332243">
    <property type="component" value="Unassembled WGS sequence"/>
</dbReference>
<dbReference type="PANTHER" id="PTHR10412:SF11">
    <property type="entry name" value="MANNOSYL-OLIGOSACCHARIDE GLUCOSIDASE"/>
    <property type="match status" value="1"/>
</dbReference>
<gene>
    <name evidence="6" type="ORF">V1633_05255</name>
</gene>
<comment type="similarity">
    <text evidence="1">Belongs to the glycosyl hydrolase 63 family.</text>
</comment>
<feature type="region of interest" description="Disordered" evidence="4">
    <location>
        <begin position="1"/>
        <end position="25"/>
    </location>
</feature>
<proteinExistence type="inferred from homology"/>
<evidence type="ECO:0000256" key="1">
    <source>
        <dbReference type="ARBA" id="ARBA00010833"/>
    </source>
</evidence>
<evidence type="ECO:0000313" key="7">
    <source>
        <dbReference type="Proteomes" id="UP001332243"/>
    </source>
</evidence>
<dbReference type="PANTHER" id="PTHR10412">
    <property type="entry name" value="MANNOSYL-OLIGOSACCHARIDE GLUCOSIDASE"/>
    <property type="match status" value="1"/>
</dbReference>
<keyword evidence="2" id="KW-0378">Hydrolase</keyword>
<reference evidence="6 7" key="1">
    <citation type="submission" date="2024-01" db="EMBL/GenBank/DDBJ databases">
        <title>Genome insights into Plantactinospora sonchi sp. nov.</title>
        <authorList>
            <person name="Wang L."/>
        </authorList>
    </citation>
    <scope>NUCLEOTIDE SEQUENCE [LARGE SCALE GENOMIC DNA]</scope>
    <source>
        <strain evidence="6 7">NEAU-QY2</strain>
    </source>
</reference>
<dbReference type="InterPro" id="IPR012341">
    <property type="entry name" value="6hp_glycosidase-like_sf"/>
</dbReference>
<accession>A0ABU7RN60</accession>
<keyword evidence="7" id="KW-1185">Reference proteome</keyword>
<name>A0ABU7RN60_9ACTN</name>
<dbReference type="SUPFAM" id="SSF48208">
    <property type="entry name" value="Six-hairpin glycosidases"/>
    <property type="match status" value="1"/>
</dbReference>
<dbReference type="RefSeq" id="WP_331213009.1">
    <property type="nucleotide sequence ID" value="NZ_JAZGQK010000003.1"/>
</dbReference>
<dbReference type="InterPro" id="IPR054491">
    <property type="entry name" value="MGH1-like_GH"/>
</dbReference>
<evidence type="ECO:0000259" key="5">
    <source>
        <dbReference type="Pfam" id="PF22422"/>
    </source>
</evidence>
<sequence length="471" mass="51372">MFHLAKHARADGPTGPTGTPPPPGDIDEALWRGAAAVLGANWTGTYTVPSRTLYPHQWSWDAGFISVGLAHVAPDRAWRDLRSLFEAQWPDGRVPHIVFDPDVTERDYFPGPTFWGGGGTTPYPGAPPTGADGVPARRSTGIVQPPVHALGAWLICQRAPGEAAVAELRWLYPRLVAQQEYLATARDVGGAGLSAIVHPWESGLDNSPAWDEALANVPVDLAVLHRYSRRDTLVVASDHRPTDEDYARYLAIALSYRDRGYRDADLAGRHPFLVECPGFNALRGAAELALARIAEVVGADPAAHLARAAGITRALVDRLFDPETGMFHVRDLRTGRRSPARCVNGLLPLVLPDLPEPQVSGLVAAITSPRFGVSARMPVPSYDRTATDFDPYRYWRGPVWFNINWLLWRGLRTHRQETLAGTLRTALLDLVRDSGYYEYFHPDSGAGIGSPAFSWTAALTLDLLAAPDDPG</sequence>
<dbReference type="EMBL" id="JAZGQK010000003">
    <property type="protein sequence ID" value="MEE6257901.1"/>
    <property type="molecule type" value="Genomic_DNA"/>
</dbReference>
<keyword evidence="3" id="KW-0326">Glycosidase</keyword>
<protein>
    <recommendedName>
        <fullName evidence="5">Mannosylglycerate hydrolase MGH1-like glycoside hydrolase domain-containing protein</fullName>
    </recommendedName>
</protein>
<dbReference type="Pfam" id="PF22422">
    <property type="entry name" value="MGH1-like_GH"/>
    <property type="match status" value="1"/>
</dbReference>
<dbReference type="Gene3D" id="1.50.10.10">
    <property type="match status" value="1"/>
</dbReference>